<keyword evidence="5" id="KW-0175">Coiled coil</keyword>
<evidence type="ECO:0000256" key="1">
    <source>
        <dbReference type="ARBA" id="ARBA00004442"/>
    </source>
</evidence>
<dbReference type="InterPro" id="IPR006664">
    <property type="entry name" value="OMP_bac"/>
</dbReference>
<evidence type="ECO:0000256" key="6">
    <source>
        <dbReference type="SAM" id="SignalP"/>
    </source>
</evidence>
<comment type="caution">
    <text evidence="8">The sequence shown here is derived from an EMBL/GenBank/DDBJ whole genome shotgun (WGS) entry which is preliminary data.</text>
</comment>
<reference evidence="8 9" key="1">
    <citation type="submission" date="2018-04" db="EMBL/GenBank/DDBJ databases">
        <title>Novel species isolated from glacier.</title>
        <authorList>
            <person name="Liu Q."/>
            <person name="Xin Y.-H."/>
        </authorList>
    </citation>
    <scope>NUCLEOTIDE SEQUENCE [LARGE SCALE GENOMIC DNA]</scope>
    <source>
        <strain evidence="8 9">GT1R17</strain>
    </source>
</reference>
<dbReference type="PROSITE" id="PS51123">
    <property type="entry name" value="OMPA_2"/>
    <property type="match status" value="1"/>
</dbReference>
<dbReference type="Proteomes" id="UP000244248">
    <property type="component" value="Unassembled WGS sequence"/>
</dbReference>
<dbReference type="PRINTS" id="PR01023">
    <property type="entry name" value="NAFLGMOTY"/>
</dbReference>
<dbReference type="EMBL" id="QANS01000002">
    <property type="protein sequence ID" value="PTU32306.1"/>
    <property type="molecule type" value="Genomic_DNA"/>
</dbReference>
<evidence type="ECO:0000256" key="2">
    <source>
        <dbReference type="ARBA" id="ARBA00023136"/>
    </source>
</evidence>
<dbReference type="OrthoDB" id="9782229at2"/>
<dbReference type="Gene3D" id="3.30.1330.60">
    <property type="entry name" value="OmpA-like domain"/>
    <property type="match status" value="1"/>
</dbReference>
<dbReference type="PANTHER" id="PTHR30329:SF21">
    <property type="entry name" value="LIPOPROTEIN YIAD-RELATED"/>
    <property type="match status" value="1"/>
</dbReference>
<feature type="domain" description="OmpA-like" evidence="7">
    <location>
        <begin position="193"/>
        <end position="310"/>
    </location>
</feature>
<dbReference type="InterPro" id="IPR006665">
    <property type="entry name" value="OmpA-like"/>
</dbReference>
<feature type="coiled-coil region" evidence="5">
    <location>
        <begin position="96"/>
        <end position="191"/>
    </location>
</feature>
<dbReference type="GO" id="GO:0009279">
    <property type="term" value="C:cell outer membrane"/>
    <property type="evidence" value="ECO:0007669"/>
    <property type="project" value="UniProtKB-SubCell"/>
</dbReference>
<dbReference type="CDD" id="cd07185">
    <property type="entry name" value="OmpA_C-like"/>
    <property type="match status" value="1"/>
</dbReference>
<dbReference type="PROSITE" id="PS01068">
    <property type="entry name" value="OMPA_1"/>
    <property type="match status" value="1"/>
</dbReference>
<accession>A0A2T5MIA0</accession>
<evidence type="ECO:0000256" key="4">
    <source>
        <dbReference type="PROSITE-ProRule" id="PRU00473"/>
    </source>
</evidence>
<dbReference type="InterPro" id="IPR036737">
    <property type="entry name" value="OmpA-like_sf"/>
</dbReference>
<dbReference type="InterPro" id="IPR050330">
    <property type="entry name" value="Bact_OuterMem_StrucFunc"/>
</dbReference>
<evidence type="ECO:0000259" key="7">
    <source>
        <dbReference type="PROSITE" id="PS51123"/>
    </source>
</evidence>
<dbReference type="Pfam" id="PF00691">
    <property type="entry name" value="OmpA"/>
    <property type="match status" value="1"/>
</dbReference>
<feature type="signal peptide" evidence="6">
    <location>
        <begin position="1"/>
        <end position="27"/>
    </location>
</feature>
<evidence type="ECO:0000256" key="5">
    <source>
        <dbReference type="SAM" id="Coils"/>
    </source>
</evidence>
<proteinExistence type="predicted"/>
<keyword evidence="2 4" id="KW-0472">Membrane</keyword>
<feature type="chain" id="PRO_5015493222" description="OmpA-like domain-containing protein" evidence="6">
    <location>
        <begin position="28"/>
        <end position="314"/>
    </location>
</feature>
<gene>
    <name evidence="8" type="ORF">CJD38_06550</name>
</gene>
<dbReference type="InterPro" id="IPR006690">
    <property type="entry name" value="OMPA-like_CS"/>
</dbReference>
<name>A0A2T5MIA0_9GAMM</name>
<dbReference type="InterPro" id="IPR025511">
    <property type="entry name" value="DUF4398"/>
</dbReference>
<dbReference type="PANTHER" id="PTHR30329">
    <property type="entry name" value="STATOR ELEMENT OF FLAGELLAR MOTOR COMPLEX"/>
    <property type="match status" value="1"/>
</dbReference>
<dbReference type="PROSITE" id="PS51257">
    <property type="entry name" value="PROKAR_LIPOPROTEIN"/>
    <property type="match status" value="1"/>
</dbReference>
<dbReference type="PRINTS" id="PR01021">
    <property type="entry name" value="OMPADOMAIN"/>
</dbReference>
<keyword evidence="3" id="KW-0998">Cell outer membrane</keyword>
<evidence type="ECO:0000313" key="9">
    <source>
        <dbReference type="Proteomes" id="UP000244248"/>
    </source>
</evidence>
<keyword evidence="6" id="KW-0732">Signal</keyword>
<comment type="subcellular location">
    <subcellularLocation>
        <location evidence="1">Cell outer membrane</location>
    </subcellularLocation>
</comment>
<dbReference type="Pfam" id="PF14346">
    <property type="entry name" value="DUF4398"/>
    <property type="match status" value="1"/>
</dbReference>
<dbReference type="AlphaFoldDB" id="A0A2T5MIA0"/>
<sequence length="314" mass="33690">MKFNNMSSVIRSTFLVAVIGSTGVLLASCAGHETKDPGVTRVRANLTELQSDPKLANRAPVAMKDAADAVSQAEQEQKDPSVTAHLVYLADQKINIARANAQTNFTEEQRKALSEQNSQIQLDARTREADSAKRANNMLQAENDAAAIKSSELKSQADNANMRNNQLQAQSDSINQKNDALQAQLLALEAKKTDRGMVLTLGDVLFSTGRSDLKAGGASKLNRLTTFLAQAPDRTVRIEGHTDNRGGEALNQALSQRRADSVAAYLTGHGIDAQRVTAVGSGYNSPIADNKTEAGRQANRRVEVIISNPAVAAR</sequence>
<protein>
    <recommendedName>
        <fullName evidence="7">OmpA-like domain-containing protein</fullName>
    </recommendedName>
</protein>
<keyword evidence="9" id="KW-1185">Reference proteome</keyword>
<evidence type="ECO:0000256" key="3">
    <source>
        <dbReference type="ARBA" id="ARBA00023237"/>
    </source>
</evidence>
<dbReference type="RefSeq" id="WP_107939500.1">
    <property type="nucleotide sequence ID" value="NZ_QANS01000002.1"/>
</dbReference>
<evidence type="ECO:0000313" key="8">
    <source>
        <dbReference type="EMBL" id="PTU32306.1"/>
    </source>
</evidence>
<dbReference type="SUPFAM" id="SSF103088">
    <property type="entry name" value="OmpA-like"/>
    <property type="match status" value="1"/>
</dbReference>
<organism evidence="8 9">
    <name type="scientific">Stenotrophobium rhamnosiphilum</name>
    <dbReference type="NCBI Taxonomy" id="2029166"/>
    <lineage>
        <taxon>Bacteria</taxon>
        <taxon>Pseudomonadati</taxon>
        <taxon>Pseudomonadota</taxon>
        <taxon>Gammaproteobacteria</taxon>
        <taxon>Nevskiales</taxon>
        <taxon>Nevskiaceae</taxon>
        <taxon>Stenotrophobium</taxon>
    </lineage>
</organism>